<dbReference type="InterPro" id="IPR047137">
    <property type="entry name" value="ORF3"/>
</dbReference>
<keyword evidence="2" id="KW-1185">Reference proteome</keyword>
<gene>
    <name evidence="1" type="ORF">Bca52824_055672</name>
</gene>
<name>A0A8X7RAF2_BRACI</name>
<dbReference type="PANTHER" id="PTHR33824">
    <property type="entry name" value="POLYKETIDE CYCLASE/DEHYDRASE AND LIPID TRANSPORT SUPERFAMILY PROTEIN"/>
    <property type="match status" value="1"/>
</dbReference>
<organism evidence="1 2">
    <name type="scientific">Brassica carinata</name>
    <name type="common">Ethiopian mustard</name>
    <name type="synonym">Abyssinian cabbage</name>
    <dbReference type="NCBI Taxonomy" id="52824"/>
    <lineage>
        <taxon>Eukaryota</taxon>
        <taxon>Viridiplantae</taxon>
        <taxon>Streptophyta</taxon>
        <taxon>Embryophyta</taxon>
        <taxon>Tracheophyta</taxon>
        <taxon>Spermatophyta</taxon>
        <taxon>Magnoliopsida</taxon>
        <taxon>eudicotyledons</taxon>
        <taxon>Gunneridae</taxon>
        <taxon>Pentapetalae</taxon>
        <taxon>rosids</taxon>
        <taxon>malvids</taxon>
        <taxon>Brassicales</taxon>
        <taxon>Brassicaceae</taxon>
        <taxon>Brassiceae</taxon>
        <taxon>Brassica</taxon>
    </lineage>
</organism>
<dbReference type="AlphaFoldDB" id="A0A8X7RAF2"/>
<comment type="caution">
    <text evidence="1">The sequence shown here is derived from an EMBL/GenBank/DDBJ whole genome shotgun (WGS) entry which is preliminary data.</text>
</comment>
<dbReference type="Proteomes" id="UP000886595">
    <property type="component" value="Unassembled WGS sequence"/>
</dbReference>
<accession>A0A8X7RAF2</accession>
<protein>
    <recommendedName>
        <fullName evidence="3">Coenzyme Q-binding protein COQ10 START domain-containing protein</fullName>
    </recommendedName>
</protein>
<evidence type="ECO:0000313" key="2">
    <source>
        <dbReference type="Proteomes" id="UP000886595"/>
    </source>
</evidence>
<evidence type="ECO:0008006" key="3">
    <source>
        <dbReference type="Google" id="ProtNLM"/>
    </source>
</evidence>
<reference evidence="1 2" key="1">
    <citation type="submission" date="2020-02" db="EMBL/GenBank/DDBJ databases">
        <authorList>
            <person name="Ma Q."/>
            <person name="Huang Y."/>
            <person name="Song X."/>
            <person name="Pei D."/>
        </authorList>
    </citation>
    <scope>NUCLEOTIDE SEQUENCE [LARGE SCALE GENOMIC DNA]</scope>
    <source>
        <strain evidence="1">Sxm20200214</strain>
        <tissue evidence="1">Leaf</tissue>
    </source>
</reference>
<dbReference type="PANTHER" id="PTHR33824:SF5">
    <property type="entry name" value="POLYKETIDE CYCLASE _ DEHYDRASE AND LIPID TRANSPORT PROTEIN"/>
    <property type="match status" value="1"/>
</dbReference>
<proteinExistence type="predicted"/>
<evidence type="ECO:0000313" key="1">
    <source>
        <dbReference type="EMBL" id="KAG2284452.1"/>
    </source>
</evidence>
<dbReference type="OrthoDB" id="47798at2759"/>
<sequence>MSATTAIFSLTNSNAVSTGFNSRKLHCNNAVAKTTSLMKPWPLSSRFSPLISPTVKSSVSRRFDTLMEWQECKVRKKVEVPVSVAYGLYSERESIPRWMTFISSVKVADDVKNSRALDGCICEESTELIRTERERGEAKSYTDHTVKHSFHRHLLSFLTDDDAITNLLPSFRLYSRLTILQGGSNCQIDVLNVVWTAELAIMGSTNSV</sequence>
<dbReference type="EMBL" id="JAAMPC010000011">
    <property type="protein sequence ID" value="KAG2284452.1"/>
    <property type="molecule type" value="Genomic_DNA"/>
</dbReference>